<dbReference type="GO" id="GO:0035591">
    <property type="term" value="F:signaling adaptor activity"/>
    <property type="evidence" value="ECO:0007669"/>
    <property type="project" value="TreeGrafter"/>
</dbReference>
<gene>
    <name evidence="6" type="ORF">AsAng_0046270</name>
</gene>
<dbReference type="PANTHER" id="PTHR47566:SF1">
    <property type="entry name" value="PROTEIN NUD1"/>
    <property type="match status" value="1"/>
</dbReference>
<dbReference type="InterPro" id="IPR026444">
    <property type="entry name" value="Secre_tail"/>
</dbReference>
<dbReference type="PANTHER" id="PTHR47566">
    <property type="match status" value="1"/>
</dbReference>
<organism evidence="6 7">
    <name type="scientific">Aureispira anguillae</name>
    <dbReference type="NCBI Taxonomy" id="2864201"/>
    <lineage>
        <taxon>Bacteria</taxon>
        <taxon>Pseudomonadati</taxon>
        <taxon>Bacteroidota</taxon>
        <taxon>Saprospiria</taxon>
        <taxon>Saprospirales</taxon>
        <taxon>Saprospiraceae</taxon>
        <taxon>Aureispira</taxon>
    </lineage>
</organism>
<keyword evidence="7" id="KW-1185">Reference proteome</keyword>
<evidence type="ECO:0000256" key="1">
    <source>
        <dbReference type="ARBA" id="ARBA00022614"/>
    </source>
</evidence>
<dbReference type="NCBIfam" id="TIGR04183">
    <property type="entry name" value="Por_Secre_tail"/>
    <property type="match status" value="1"/>
</dbReference>
<evidence type="ECO:0000313" key="6">
    <source>
        <dbReference type="EMBL" id="BDS13865.1"/>
    </source>
</evidence>
<dbReference type="InterPro" id="IPR052574">
    <property type="entry name" value="CDIRP"/>
</dbReference>
<dbReference type="Gene3D" id="3.80.10.10">
    <property type="entry name" value="Ribonuclease Inhibitor"/>
    <property type="match status" value="1"/>
</dbReference>
<protein>
    <submittedName>
        <fullName evidence="6">T9SS type A sorting domain-containing protein</fullName>
    </submittedName>
</protein>
<dbReference type="InterPro" id="IPR032675">
    <property type="entry name" value="LRR_dom_sf"/>
</dbReference>
<keyword evidence="3" id="KW-0732">Signal</keyword>
<proteinExistence type="predicted"/>
<dbReference type="Pfam" id="PF18962">
    <property type="entry name" value="Por_Secre_tail"/>
    <property type="match status" value="1"/>
</dbReference>
<keyword evidence="1" id="KW-0433">Leucine-rich repeat</keyword>
<sequence length="902" mass="99277">MQILFLIPIFFLLAVHTTDAQTTSIPDTAFEQKLITLGFDSDNTINGQVLTSDIANVSVLSLAGSSTNIGNIRDLTGIEDFTNLWALDCSWNQISSLQISGLNDLEMVHCSYNQLSSLDLMGNSRIREIICSSNQLNSLNVSGLSNLQLLSCSQNNLSSLDISTNTGLIQLYCGINPLQQIDISNNPLLERVECIHGQLTQLDISNNLDLKWLRCENNQLSFLDISNHPQLYQVLAQNNQLDSIKMDNCPLLERLHCSNNQLTELDLSNFPNLNGFTAINNQLTHVNIQNGNNFGLSVFDVTNNPSNLVICVDNIHWIPNHWQKDPAATYSSICRVTLAGLVRLDSNNNCSPDSMEQLMHSQVIKITQGTNISYATTNNNGSYIAGLDTGTYTLELVPPAPYWTPCPLVQSTTTDSTYSIDTVDWTIAPNVECPLLIVDISAPFIRATGGGSAYTINYCNNGTAAANSPYVEVTIDSFLNVLNTSIPIVSQTGHWYRFDLDTIPIGGCGSFTIQVIADTSAIIGQTHCSEVHIYPDSICLSPWNGPILNANGQCLNDTIYFKIKNTGSNMLSANNYSIFEDDVIIDLAPFNLGAGDSIVVVQVAAPGKTYRIQTNQVTGFPAIMGSSMIHATIEACNLQNGGFNTGFVTQYYTGNSSPFIAIDCQQSIAAYDPNDKSAQPEGYGIQHYITNNTPLEYRVRFQNTGNDTAFTIVVVDTLSPFVDPTSLQMGASSHNYTWSLSGANVLTVVFDQILLVDSNANEPLSHGFFSYTIHPLAALANGTVILNQAAIYFDYNFPIWTNTTYHTIGENYVPIILKMEEVWSSDLQLHIYPNPTTGLVYLEKSNIEPISISLIDHLGRTLMTKNVATEQSYIDLKRFSSGIYYIHVKTAKQHKIQKVIKY</sequence>
<dbReference type="Proteomes" id="UP001060919">
    <property type="component" value="Chromosome"/>
</dbReference>
<dbReference type="SUPFAM" id="SSF117074">
    <property type="entry name" value="Hypothetical protein PA1324"/>
    <property type="match status" value="1"/>
</dbReference>
<evidence type="ECO:0000313" key="7">
    <source>
        <dbReference type="Proteomes" id="UP001060919"/>
    </source>
</evidence>
<evidence type="ECO:0000256" key="3">
    <source>
        <dbReference type="SAM" id="SignalP"/>
    </source>
</evidence>
<dbReference type="SUPFAM" id="SSF52058">
    <property type="entry name" value="L domain-like"/>
    <property type="match status" value="1"/>
</dbReference>
<name>A0A915YIK5_9BACT</name>
<feature type="chain" id="PRO_5038031462" evidence="3">
    <location>
        <begin position="21"/>
        <end position="902"/>
    </location>
</feature>
<dbReference type="EMBL" id="AP026867">
    <property type="protein sequence ID" value="BDS13865.1"/>
    <property type="molecule type" value="Genomic_DNA"/>
</dbReference>
<accession>A0A915YIK5</accession>
<evidence type="ECO:0000259" key="5">
    <source>
        <dbReference type="Pfam" id="PF24595"/>
    </source>
</evidence>
<dbReference type="RefSeq" id="WP_264789115.1">
    <property type="nucleotide sequence ID" value="NZ_AP026867.1"/>
</dbReference>
<dbReference type="Pfam" id="PF24595">
    <property type="entry name" value="DUF7619"/>
    <property type="match status" value="1"/>
</dbReference>
<feature type="domain" description="Secretion system C-terminal sorting" evidence="4">
    <location>
        <begin position="831"/>
        <end position="900"/>
    </location>
</feature>
<reference evidence="6" key="1">
    <citation type="submission" date="2022-09" db="EMBL/GenBank/DDBJ databases">
        <title>Aureispira anguillicida sp. nov., isolated from Leptocephalus of Japanese eel Anguilla japonica.</title>
        <authorList>
            <person name="Yuasa K."/>
            <person name="Mekata T."/>
            <person name="Ikunari K."/>
        </authorList>
    </citation>
    <scope>NUCLEOTIDE SEQUENCE</scope>
    <source>
        <strain evidence="6">EL160426</strain>
    </source>
</reference>
<feature type="domain" description="DUF7619" evidence="5">
    <location>
        <begin position="672"/>
        <end position="806"/>
    </location>
</feature>
<dbReference type="KEGG" id="aup:AsAng_0046270"/>
<dbReference type="AlphaFoldDB" id="A0A915YIK5"/>
<feature type="signal peptide" evidence="3">
    <location>
        <begin position="1"/>
        <end position="20"/>
    </location>
</feature>
<evidence type="ECO:0000256" key="2">
    <source>
        <dbReference type="ARBA" id="ARBA00022737"/>
    </source>
</evidence>
<dbReference type="InterPro" id="IPR055353">
    <property type="entry name" value="DUF7619"/>
</dbReference>
<evidence type="ECO:0000259" key="4">
    <source>
        <dbReference type="Pfam" id="PF18962"/>
    </source>
</evidence>
<keyword evidence="2" id="KW-0677">Repeat</keyword>